<dbReference type="SUPFAM" id="SSF52172">
    <property type="entry name" value="CheY-like"/>
    <property type="match status" value="1"/>
</dbReference>
<dbReference type="InterPro" id="IPR018060">
    <property type="entry name" value="HTH_AraC"/>
</dbReference>
<dbReference type="InterPro" id="IPR009057">
    <property type="entry name" value="Homeodomain-like_sf"/>
</dbReference>
<keyword evidence="12" id="KW-1185">Reference proteome</keyword>
<dbReference type="AlphaFoldDB" id="A0A1C1A3B5"/>
<evidence type="ECO:0000313" key="12">
    <source>
        <dbReference type="Proteomes" id="UP000093309"/>
    </source>
</evidence>
<protein>
    <recommendedName>
        <fullName evidence="13">DNA-binding response regulator</fullName>
    </recommendedName>
</protein>
<keyword evidence="3 8" id="KW-0597">Phosphoprotein</keyword>
<dbReference type="PANTHER" id="PTHR42713">
    <property type="entry name" value="HISTIDINE KINASE-RELATED"/>
    <property type="match status" value="1"/>
</dbReference>
<organism evidence="11 12">
    <name type="scientific">Paenibacillus pectinilyticus</name>
    <dbReference type="NCBI Taxonomy" id="512399"/>
    <lineage>
        <taxon>Bacteria</taxon>
        <taxon>Bacillati</taxon>
        <taxon>Bacillota</taxon>
        <taxon>Bacilli</taxon>
        <taxon>Bacillales</taxon>
        <taxon>Paenibacillaceae</taxon>
        <taxon>Paenibacillus</taxon>
    </lineage>
</organism>
<sequence length="437" mass="50423">MFTIYNLLIVDDEKEIREGLSTVEWNELGIRAIGSASHGLEALQFISENSIDIVLTDIRMPFMDGIELMNLLVERYPFIKIVILSGYSDFSYAQKAVAMGAVDYLLKPTQLESLFQTFERLVSKMDAVKQEELRKAVLLRKEMILTKFLREEFIVQLLNNQISLDEMEQRASEGEVILDSSDYVVAVIRLDRISLQKEKYSEKNMKLITFSLDNILNDVWDKKEHGYHVVNPENAECYLLAKKEIPESEWVQVKREIRKVTGLLRSTISIAVGTGAQEVVNIHCSYDSASRLLVQTLEEDTIVHHKGNVDTEESASRSHINIPNYVFVDKKEDSVIIQKCKQYINNNFQRSITLKEVAAHVFVTPSHLSMLFRVSGESYIQYLTKQRMNKAVELLKDAKYKVYEIVEMTGYSDQTYFTEIFKKYTGKTPLEYRSKPD</sequence>
<comment type="subcellular location">
    <subcellularLocation>
        <location evidence="1">Cytoplasm</location>
    </subcellularLocation>
</comment>
<dbReference type="SUPFAM" id="SSF46689">
    <property type="entry name" value="Homeodomain-like"/>
    <property type="match status" value="1"/>
</dbReference>
<reference evidence="12" key="1">
    <citation type="submission" date="2016-05" db="EMBL/GenBank/DDBJ databases">
        <title>Paenibacillus oryzae. sp. nov., isolated from the rice root.</title>
        <authorList>
            <person name="Zhang J."/>
            <person name="Zhang X."/>
        </authorList>
    </citation>
    <scope>NUCLEOTIDE SEQUENCE [LARGE SCALE GENOMIC DNA]</scope>
    <source>
        <strain evidence="12">KCTC13222</strain>
    </source>
</reference>
<evidence type="ECO:0000256" key="5">
    <source>
        <dbReference type="ARBA" id="ARBA00023015"/>
    </source>
</evidence>
<evidence type="ECO:0000256" key="2">
    <source>
        <dbReference type="ARBA" id="ARBA00022490"/>
    </source>
</evidence>
<dbReference type="Pfam" id="PF00072">
    <property type="entry name" value="Response_reg"/>
    <property type="match status" value="1"/>
</dbReference>
<keyword evidence="2" id="KW-0963">Cytoplasm</keyword>
<keyword evidence="7" id="KW-0804">Transcription</keyword>
<dbReference type="GO" id="GO:0043565">
    <property type="term" value="F:sequence-specific DNA binding"/>
    <property type="evidence" value="ECO:0007669"/>
    <property type="project" value="InterPro"/>
</dbReference>
<dbReference type="GO" id="GO:0000160">
    <property type="term" value="P:phosphorelay signal transduction system"/>
    <property type="evidence" value="ECO:0007669"/>
    <property type="project" value="UniProtKB-KW"/>
</dbReference>
<dbReference type="SMART" id="SM00448">
    <property type="entry name" value="REC"/>
    <property type="match status" value="1"/>
</dbReference>
<dbReference type="PRINTS" id="PR00032">
    <property type="entry name" value="HTHARAC"/>
</dbReference>
<dbReference type="InterPro" id="IPR011006">
    <property type="entry name" value="CheY-like_superfamily"/>
</dbReference>
<evidence type="ECO:0000313" key="11">
    <source>
        <dbReference type="EMBL" id="OCT15047.1"/>
    </source>
</evidence>
<evidence type="ECO:0000256" key="7">
    <source>
        <dbReference type="ARBA" id="ARBA00023163"/>
    </source>
</evidence>
<evidence type="ECO:0000256" key="8">
    <source>
        <dbReference type="PROSITE-ProRule" id="PRU00169"/>
    </source>
</evidence>
<dbReference type="Gene3D" id="3.40.50.2300">
    <property type="match status" value="1"/>
</dbReference>
<evidence type="ECO:0000259" key="10">
    <source>
        <dbReference type="PROSITE" id="PS50110"/>
    </source>
</evidence>
<dbReference type="Pfam" id="PF12833">
    <property type="entry name" value="HTH_18"/>
    <property type="match status" value="1"/>
</dbReference>
<evidence type="ECO:0000259" key="9">
    <source>
        <dbReference type="PROSITE" id="PS01124"/>
    </source>
</evidence>
<dbReference type="Gene3D" id="1.10.10.60">
    <property type="entry name" value="Homeodomain-like"/>
    <property type="match status" value="2"/>
</dbReference>
<dbReference type="EMBL" id="LYPC01000014">
    <property type="protein sequence ID" value="OCT15047.1"/>
    <property type="molecule type" value="Genomic_DNA"/>
</dbReference>
<evidence type="ECO:0008006" key="13">
    <source>
        <dbReference type="Google" id="ProtNLM"/>
    </source>
</evidence>
<dbReference type="CDD" id="cd17536">
    <property type="entry name" value="REC_YesN-like"/>
    <property type="match status" value="1"/>
</dbReference>
<evidence type="ECO:0000256" key="4">
    <source>
        <dbReference type="ARBA" id="ARBA00023012"/>
    </source>
</evidence>
<dbReference type="GO" id="GO:0003700">
    <property type="term" value="F:DNA-binding transcription factor activity"/>
    <property type="evidence" value="ECO:0007669"/>
    <property type="project" value="InterPro"/>
</dbReference>
<feature type="domain" description="HTH araC/xylS-type" evidence="9">
    <location>
        <begin position="338"/>
        <end position="435"/>
    </location>
</feature>
<dbReference type="STRING" id="512399.A8709_13090"/>
<dbReference type="InterPro" id="IPR020449">
    <property type="entry name" value="Tscrpt_reg_AraC-type_HTH"/>
</dbReference>
<accession>A0A1C1A3B5</accession>
<evidence type="ECO:0000256" key="6">
    <source>
        <dbReference type="ARBA" id="ARBA00023125"/>
    </source>
</evidence>
<feature type="modified residue" description="4-aspartylphosphate" evidence="8">
    <location>
        <position position="57"/>
    </location>
</feature>
<evidence type="ECO:0000256" key="3">
    <source>
        <dbReference type="ARBA" id="ARBA00022553"/>
    </source>
</evidence>
<keyword evidence="6" id="KW-0238">DNA-binding</keyword>
<evidence type="ECO:0000256" key="1">
    <source>
        <dbReference type="ARBA" id="ARBA00004496"/>
    </source>
</evidence>
<dbReference type="SMART" id="SM00342">
    <property type="entry name" value="HTH_ARAC"/>
    <property type="match status" value="1"/>
</dbReference>
<dbReference type="PROSITE" id="PS50110">
    <property type="entry name" value="RESPONSE_REGULATORY"/>
    <property type="match status" value="1"/>
</dbReference>
<dbReference type="InterPro" id="IPR001789">
    <property type="entry name" value="Sig_transdc_resp-reg_receiver"/>
</dbReference>
<feature type="domain" description="Response regulatory" evidence="10">
    <location>
        <begin position="6"/>
        <end position="122"/>
    </location>
</feature>
<name>A0A1C1A3B5_9BACL</name>
<dbReference type="Proteomes" id="UP000093309">
    <property type="component" value="Unassembled WGS sequence"/>
</dbReference>
<dbReference type="PROSITE" id="PS01124">
    <property type="entry name" value="HTH_ARAC_FAMILY_2"/>
    <property type="match status" value="1"/>
</dbReference>
<keyword evidence="5" id="KW-0805">Transcription regulation</keyword>
<comment type="caution">
    <text evidence="11">The sequence shown here is derived from an EMBL/GenBank/DDBJ whole genome shotgun (WGS) entry which is preliminary data.</text>
</comment>
<gene>
    <name evidence="11" type="ORF">A8709_13090</name>
</gene>
<dbReference type="PANTHER" id="PTHR42713:SF3">
    <property type="entry name" value="TRANSCRIPTIONAL REGULATORY PROTEIN HPTR"/>
    <property type="match status" value="1"/>
</dbReference>
<dbReference type="InterPro" id="IPR051552">
    <property type="entry name" value="HptR"/>
</dbReference>
<dbReference type="GO" id="GO:0005737">
    <property type="term" value="C:cytoplasm"/>
    <property type="evidence" value="ECO:0007669"/>
    <property type="project" value="UniProtKB-SubCell"/>
</dbReference>
<keyword evidence="4" id="KW-0902">Two-component regulatory system</keyword>
<proteinExistence type="predicted"/>